<keyword evidence="3" id="KW-1185">Reference proteome</keyword>
<feature type="compositionally biased region" description="Basic residues" evidence="1">
    <location>
        <begin position="1"/>
        <end position="15"/>
    </location>
</feature>
<evidence type="ECO:0000313" key="2">
    <source>
        <dbReference type="EMBL" id="MPC47712.1"/>
    </source>
</evidence>
<sequence length="151" mass="16157">MHTRLLPVRHSHPKAPRGEAEAIYRQKRQQQQSSAATHAGHLTTPSRCAPGQCELRNHLRSIITTTVCAAQPPSWSPDGVGQVSVSGETRVAYLPPAAVGVTHCCRSPGHENHANGKNTLAFTARTSCGNTAKTLVHNAEDFALILTLDAP</sequence>
<dbReference type="AlphaFoldDB" id="A0A5B7FMP4"/>
<dbReference type="EMBL" id="VSRR010007884">
    <property type="protein sequence ID" value="MPC47712.1"/>
    <property type="molecule type" value="Genomic_DNA"/>
</dbReference>
<name>A0A5B7FMP4_PORTR</name>
<gene>
    <name evidence="2" type="ORF">E2C01_041466</name>
</gene>
<comment type="caution">
    <text evidence="2">The sequence shown here is derived from an EMBL/GenBank/DDBJ whole genome shotgun (WGS) entry which is preliminary data.</text>
</comment>
<protein>
    <submittedName>
        <fullName evidence="2">Uncharacterized protein</fullName>
    </submittedName>
</protein>
<feature type="region of interest" description="Disordered" evidence="1">
    <location>
        <begin position="1"/>
        <end position="47"/>
    </location>
</feature>
<evidence type="ECO:0000256" key="1">
    <source>
        <dbReference type="SAM" id="MobiDB-lite"/>
    </source>
</evidence>
<organism evidence="2 3">
    <name type="scientific">Portunus trituberculatus</name>
    <name type="common">Swimming crab</name>
    <name type="synonym">Neptunus trituberculatus</name>
    <dbReference type="NCBI Taxonomy" id="210409"/>
    <lineage>
        <taxon>Eukaryota</taxon>
        <taxon>Metazoa</taxon>
        <taxon>Ecdysozoa</taxon>
        <taxon>Arthropoda</taxon>
        <taxon>Crustacea</taxon>
        <taxon>Multicrustacea</taxon>
        <taxon>Malacostraca</taxon>
        <taxon>Eumalacostraca</taxon>
        <taxon>Eucarida</taxon>
        <taxon>Decapoda</taxon>
        <taxon>Pleocyemata</taxon>
        <taxon>Brachyura</taxon>
        <taxon>Eubrachyura</taxon>
        <taxon>Portunoidea</taxon>
        <taxon>Portunidae</taxon>
        <taxon>Portuninae</taxon>
        <taxon>Portunus</taxon>
    </lineage>
</organism>
<proteinExistence type="predicted"/>
<dbReference type="Proteomes" id="UP000324222">
    <property type="component" value="Unassembled WGS sequence"/>
</dbReference>
<evidence type="ECO:0000313" key="3">
    <source>
        <dbReference type="Proteomes" id="UP000324222"/>
    </source>
</evidence>
<accession>A0A5B7FMP4</accession>
<reference evidence="2 3" key="1">
    <citation type="submission" date="2019-05" db="EMBL/GenBank/DDBJ databases">
        <title>Another draft genome of Portunus trituberculatus and its Hox gene families provides insights of decapod evolution.</title>
        <authorList>
            <person name="Jeong J.-H."/>
            <person name="Song I."/>
            <person name="Kim S."/>
            <person name="Choi T."/>
            <person name="Kim D."/>
            <person name="Ryu S."/>
            <person name="Kim W."/>
        </authorList>
    </citation>
    <scope>NUCLEOTIDE SEQUENCE [LARGE SCALE GENOMIC DNA]</scope>
    <source>
        <tissue evidence="2">Muscle</tissue>
    </source>
</reference>